<sequence>MISTKSNEEFLAEVECFLNTCDFPVITSGHERENVNELNAVSVHEHVTYARSDCSSEGQPRSDEEEEREKGPRICRTYYERRKAERVHLRQQVKELASKLAKQKKTNAGSVVQMASSWWLVARWQRAARLNAEEQKRRLWAAVDTRAALIQALQTTMHTSLGQQIDVTSELFKNSAELLADKNKRINFDSSDAETFAAFVHELDVIYSQTDKALHAIGLESTSKDWDAPRQTWKEDSKTGCYLYMSHQTISSDFKETCAVLWQVAYMTHRQENREVFCAVDPENTVAIKFRITTRLNSGRIASVLQRVVTRRYQEDGRMILAWRSFAEGEGIFTDMYADETGWCAATPLSMHETLLRICMRHVPMHFRGVTTNKPEVDQFKNLVLDTGSNDVFEVTTRLESLLLQEA</sequence>
<evidence type="ECO:0000256" key="1">
    <source>
        <dbReference type="SAM" id="Coils"/>
    </source>
</evidence>
<dbReference type="eggNOG" id="ENOG502RDS8">
    <property type="taxonomic scope" value="Eukaryota"/>
</dbReference>
<gene>
    <name evidence="3" type="ORF">F443_21446</name>
</gene>
<accession>V9DY34</accession>
<dbReference type="HOGENOM" id="CLU_027764_3_0_1"/>
<feature type="coiled-coil region" evidence="1">
    <location>
        <begin position="79"/>
        <end position="106"/>
    </location>
</feature>
<dbReference type="EMBL" id="ANIZ01003755">
    <property type="protein sequence ID" value="ETI31591.1"/>
    <property type="molecule type" value="Genomic_DNA"/>
</dbReference>
<protein>
    <recommendedName>
        <fullName evidence="5">START domain-containing protein</fullName>
    </recommendedName>
</protein>
<dbReference type="OrthoDB" id="119452at2759"/>
<reference evidence="3 4" key="1">
    <citation type="submission" date="2013-11" db="EMBL/GenBank/DDBJ databases">
        <title>The Genome Sequence of Phytophthora parasitica P1569.</title>
        <authorList>
            <consortium name="The Broad Institute Genomics Platform"/>
            <person name="Russ C."/>
            <person name="Tyler B."/>
            <person name="Panabieres F."/>
            <person name="Shan W."/>
            <person name="Tripathy S."/>
            <person name="Grunwald N."/>
            <person name="Machado M."/>
            <person name="Johnson C.S."/>
            <person name="Arredondo F."/>
            <person name="Hong C."/>
            <person name="Coffey M."/>
            <person name="Young S.K."/>
            <person name="Zeng Q."/>
            <person name="Gargeya S."/>
            <person name="Fitzgerald M."/>
            <person name="Abouelleil A."/>
            <person name="Alvarado L."/>
            <person name="Chapman S.B."/>
            <person name="Gainer-Dewar J."/>
            <person name="Goldberg J."/>
            <person name="Griggs A."/>
            <person name="Gujja S."/>
            <person name="Hansen M."/>
            <person name="Howarth C."/>
            <person name="Imamovic A."/>
            <person name="Ireland A."/>
            <person name="Larimer J."/>
            <person name="McCowan C."/>
            <person name="Murphy C."/>
            <person name="Pearson M."/>
            <person name="Poon T.W."/>
            <person name="Priest M."/>
            <person name="Roberts A."/>
            <person name="Saif S."/>
            <person name="Shea T."/>
            <person name="Sykes S."/>
            <person name="Wortman J."/>
            <person name="Nusbaum C."/>
            <person name="Birren B."/>
        </authorList>
    </citation>
    <scope>NUCLEOTIDE SEQUENCE [LARGE SCALE GENOMIC DNA]</scope>
    <source>
        <strain evidence="3 4">P1569</strain>
    </source>
</reference>
<keyword evidence="4" id="KW-1185">Reference proteome</keyword>
<name>V9DY34_PHYNI</name>
<evidence type="ECO:0000313" key="4">
    <source>
        <dbReference type="Proteomes" id="UP000018721"/>
    </source>
</evidence>
<feature type="region of interest" description="Disordered" evidence="2">
    <location>
        <begin position="51"/>
        <end position="71"/>
    </location>
</feature>
<keyword evidence="1" id="KW-0175">Coiled coil</keyword>
<dbReference type="AlphaFoldDB" id="V9DY34"/>
<dbReference type="Proteomes" id="UP000018721">
    <property type="component" value="Unassembled WGS sequence"/>
</dbReference>
<comment type="caution">
    <text evidence="3">The sequence shown here is derived from an EMBL/GenBank/DDBJ whole genome shotgun (WGS) entry which is preliminary data.</text>
</comment>
<evidence type="ECO:0000313" key="3">
    <source>
        <dbReference type="EMBL" id="ETI31591.1"/>
    </source>
</evidence>
<evidence type="ECO:0008006" key="5">
    <source>
        <dbReference type="Google" id="ProtNLM"/>
    </source>
</evidence>
<organism evidence="3 4">
    <name type="scientific">Phytophthora nicotianae P1569</name>
    <dbReference type="NCBI Taxonomy" id="1317065"/>
    <lineage>
        <taxon>Eukaryota</taxon>
        <taxon>Sar</taxon>
        <taxon>Stramenopiles</taxon>
        <taxon>Oomycota</taxon>
        <taxon>Peronosporomycetes</taxon>
        <taxon>Peronosporales</taxon>
        <taxon>Peronosporaceae</taxon>
        <taxon>Phytophthora</taxon>
    </lineage>
</organism>
<proteinExistence type="predicted"/>
<evidence type="ECO:0000256" key="2">
    <source>
        <dbReference type="SAM" id="MobiDB-lite"/>
    </source>
</evidence>